<keyword evidence="9" id="KW-1185">Reference proteome</keyword>
<feature type="transmembrane region" description="Helical" evidence="6">
    <location>
        <begin position="210"/>
        <end position="235"/>
    </location>
</feature>
<dbReference type="GO" id="GO:0005385">
    <property type="term" value="F:zinc ion transmembrane transporter activity"/>
    <property type="evidence" value="ECO:0007669"/>
    <property type="project" value="TreeGrafter"/>
</dbReference>
<evidence type="ECO:0000313" key="8">
    <source>
        <dbReference type="EMBL" id="KAA0159494.1"/>
    </source>
</evidence>
<dbReference type="InterPro" id="IPR003689">
    <property type="entry name" value="ZIP"/>
</dbReference>
<evidence type="ECO:0000256" key="2">
    <source>
        <dbReference type="ARBA" id="ARBA00022692"/>
    </source>
</evidence>
<dbReference type="Proteomes" id="UP000323011">
    <property type="component" value="Unassembled WGS sequence"/>
</dbReference>
<organism evidence="7 9">
    <name type="scientific">Cafeteria roenbergensis</name>
    <name type="common">Marine flagellate</name>
    <dbReference type="NCBI Taxonomy" id="33653"/>
    <lineage>
        <taxon>Eukaryota</taxon>
        <taxon>Sar</taxon>
        <taxon>Stramenopiles</taxon>
        <taxon>Bigyra</taxon>
        <taxon>Opalozoa</taxon>
        <taxon>Bicosoecida</taxon>
        <taxon>Cafeteriaceae</taxon>
        <taxon>Cafeteria</taxon>
    </lineage>
</organism>
<evidence type="ECO:0008006" key="11">
    <source>
        <dbReference type="Google" id="ProtNLM"/>
    </source>
</evidence>
<keyword evidence="2 6" id="KW-0812">Transmembrane</keyword>
<dbReference type="PANTHER" id="PTHR11040:SF44">
    <property type="entry name" value="PROTEIN ZNTC-RELATED"/>
    <property type="match status" value="1"/>
</dbReference>
<comment type="subcellular location">
    <subcellularLocation>
        <location evidence="1">Membrane</location>
        <topology evidence="1">Multi-pass membrane protein</topology>
    </subcellularLocation>
</comment>
<keyword evidence="3 6" id="KW-1133">Transmembrane helix</keyword>
<protein>
    <recommendedName>
        <fullName evidence="11">Zinc/iron permease</fullName>
    </recommendedName>
</protein>
<evidence type="ECO:0000256" key="1">
    <source>
        <dbReference type="ARBA" id="ARBA00004141"/>
    </source>
</evidence>
<feature type="transmembrane region" description="Helical" evidence="6">
    <location>
        <begin position="75"/>
        <end position="98"/>
    </location>
</feature>
<dbReference type="EMBL" id="VLTL01000128">
    <property type="protein sequence ID" value="KAA0159494.1"/>
    <property type="molecule type" value="Genomic_DNA"/>
</dbReference>
<evidence type="ECO:0000256" key="5">
    <source>
        <dbReference type="SAM" id="MobiDB-lite"/>
    </source>
</evidence>
<evidence type="ECO:0000313" key="7">
    <source>
        <dbReference type="EMBL" id="KAA0149119.1"/>
    </source>
</evidence>
<dbReference type="Pfam" id="PF02535">
    <property type="entry name" value="Zip"/>
    <property type="match status" value="1"/>
</dbReference>
<feature type="transmembrane region" description="Helical" evidence="6">
    <location>
        <begin position="104"/>
        <end position="127"/>
    </location>
</feature>
<feature type="transmembrane region" description="Helical" evidence="6">
    <location>
        <begin position="165"/>
        <end position="189"/>
    </location>
</feature>
<dbReference type="AlphaFoldDB" id="A0A5A8C938"/>
<evidence type="ECO:0000313" key="10">
    <source>
        <dbReference type="Proteomes" id="UP000324907"/>
    </source>
</evidence>
<feature type="region of interest" description="Disordered" evidence="5">
    <location>
        <begin position="1"/>
        <end position="51"/>
    </location>
</feature>
<reference evidence="9 10" key="1">
    <citation type="submission" date="2019-07" db="EMBL/GenBank/DDBJ databases">
        <title>Genomes of Cafeteria roenbergensis.</title>
        <authorList>
            <person name="Fischer M.G."/>
            <person name="Hackl T."/>
            <person name="Roman M."/>
        </authorList>
    </citation>
    <scope>NUCLEOTIDE SEQUENCE [LARGE SCALE GENOMIC DNA]</scope>
    <source>
        <strain evidence="7 9">BVI</strain>
        <strain evidence="8 10">RCC970-E3</strain>
    </source>
</reference>
<accession>A0A5A8C938</accession>
<sequence>MAVESAGRSLTECRAVSSEAPGYAGGHSTSGRSAPDAESTRPAEGASTPASHCLEHGTVSVLMQARRKSGTTSQWMVALLVLGCLSFHSFVAGLALGVATDSAAVLNILVAIAAHKTLATSALATALLRGGATWRAASILLLCFSLVTPLGIGVGMGLSEGLDESPWAAGLLAFASGTFLHVGVVEMIVRETEHLESVRADAADGDEAPSCFSGVAVGYLATCVGFAAMSVLALWV</sequence>
<dbReference type="Proteomes" id="UP000324907">
    <property type="component" value="Unassembled WGS sequence"/>
</dbReference>
<dbReference type="OMA" id="ICAHHYL"/>
<dbReference type="GO" id="GO:0016020">
    <property type="term" value="C:membrane"/>
    <property type="evidence" value="ECO:0007669"/>
    <property type="project" value="UniProtKB-SubCell"/>
</dbReference>
<comment type="caution">
    <text evidence="7">The sequence shown here is derived from an EMBL/GenBank/DDBJ whole genome shotgun (WGS) entry which is preliminary data.</text>
</comment>
<evidence type="ECO:0000313" key="9">
    <source>
        <dbReference type="Proteomes" id="UP000323011"/>
    </source>
</evidence>
<proteinExistence type="predicted"/>
<gene>
    <name evidence="8" type="ORF">FNF28_05851</name>
    <name evidence="7" type="ORF">FNF29_06207</name>
</gene>
<evidence type="ECO:0000256" key="3">
    <source>
        <dbReference type="ARBA" id="ARBA00022989"/>
    </source>
</evidence>
<keyword evidence="4 6" id="KW-0472">Membrane</keyword>
<evidence type="ECO:0000256" key="4">
    <source>
        <dbReference type="ARBA" id="ARBA00023136"/>
    </source>
</evidence>
<evidence type="ECO:0000256" key="6">
    <source>
        <dbReference type="SAM" id="Phobius"/>
    </source>
</evidence>
<name>A0A5A8C938_CAFRO</name>
<dbReference type="EMBL" id="VLTN01000046">
    <property type="protein sequence ID" value="KAA0149119.1"/>
    <property type="molecule type" value="Genomic_DNA"/>
</dbReference>
<feature type="transmembrane region" description="Helical" evidence="6">
    <location>
        <begin position="139"/>
        <end position="159"/>
    </location>
</feature>
<dbReference type="PANTHER" id="PTHR11040">
    <property type="entry name" value="ZINC/IRON TRANSPORTER"/>
    <property type="match status" value="1"/>
</dbReference>